<evidence type="ECO:0000259" key="2">
    <source>
        <dbReference type="SMART" id="SM00943"/>
    </source>
</evidence>
<dbReference type="AlphaFoldDB" id="A0A1K2ET52"/>
<gene>
    <name evidence="3" type="ORF">SAMN02787144_102258</name>
</gene>
<evidence type="ECO:0000256" key="1">
    <source>
        <dbReference type="SAM" id="MobiDB-lite"/>
    </source>
</evidence>
<dbReference type="EMBL" id="FPJO01000022">
    <property type="protein sequence ID" value="SFY38354.1"/>
    <property type="molecule type" value="Genomic_DNA"/>
</dbReference>
<evidence type="ECO:0000313" key="4">
    <source>
        <dbReference type="Proteomes" id="UP000181909"/>
    </source>
</evidence>
<dbReference type="OrthoDB" id="3691293at2"/>
<dbReference type="STRING" id="1893.SAMN02787144_102258"/>
<feature type="domain" description="DNA primase/polymerase bifunctional N-terminal" evidence="2">
    <location>
        <begin position="25"/>
        <end position="203"/>
    </location>
</feature>
<accession>A0A1K2ET52</accession>
<reference evidence="3 4" key="1">
    <citation type="submission" date="2016-11" db="EMBL/GenBank/DDBJ databases">
        <authorList>
            <person name="Jaros S."/>
            <person name="Januszkiewicz K."/>
            <person name="Wedrychowicz H."/>
        </authorList>
    </citation>
    <scope>NUCLEOTIDE SEQUENCE [LARGE SCALE GENOMIC DNA]</scope>
    <source>
        <strain evidence="3 4">OK807</strain>
    </source>
</reference>
<proteinExistence type="predicted"/>
<dbReference type="RefSeq" id="WP_072488228.1">
    <property type="nucleotide sequence ID" value="NZ_CP108276.1"/>
</dbReference>
<feature type="compositionally biased region" description="Basic and acidic residues" evidence="1">
    <location>
        <begin position="189"/>
        <end position="198"/>
    </location>
</feature>
<protein>
    <submittedName>
        <fullName evidence="3">Bifunctional DNA primase/polymerase, N-terminal</fullName>
    </submittedName>
</protein>
<organism evidence="3 4">
    <name type="scientific">Streptomyces atratus</name>
    <dbReference type="NCBI Taxonomy" id="1893"/>
    <lineage>
        <taxon>Bacteria</taxon>
        <taxon>Bacillati</taxon>
        <taxon>Actinomycetota</taxon>
        <taxon>Actinomycetes</taxon>
        <taxon>Kitasatosporales</taxon>
        <taxon>Streptomycetaceae</taxon>
        <taxon>Streptomyces</taxon>
    </lineage>
</organism>
<dbReference type="Pfam" id="PF09250">
    <property type="entry name" value="Prim-Pol"/>
    <property type="match status" value="1"/>
</dbReference>
<name>A0A1K2ET52_STRAR</name>
<dbReference type="InterPro" id="IPR015330">
    <property type="entry name" value="DNA_primase/pol_bifunc_N"/>
</dbReference>
<dbReference type="Proteomes" id="UP000181909">
    <property type="component" value="Unassembled WGS sequence"/>
</dbReference>
<feature type="region of interest" description="Disordered" evidence="1">
    <location>
        <begin position="189"/>
        <end position="210"/>
    </location>
</feature>
<sequence>MREILGRRRRLRFRRRGRPARLDAALTCATAWQWPVLPGVGSKAAGGRGGRGRGCACPDPECAVPGAHPFDPGLLAATTDERMVRWWWANRPTAPILLATGGRAPCALSLPAVAAARALAELDRMGVRLGPVVATPTRWSLLVAPYDLERLGELLYAQDWVPSSLRFHGEGGYLVLPPSEVGAGQVRWERAPSPEPRPRPHGKSPVASSAAPWLPDVGAVLDALVEASSGAPDGGSRLAY</sequence>
<evidence type="ECO:0000313" key="3">
    <source>
        <dbReference type="EMBL" id="SFY38354.1"/>
    </source>
</evidence>
<dbReference type="SMART" id="SM00943">
    <property type="entry name" value="Prim-Pol"/>
    <property type="match status" value="1"/>
</dbReference>